<gene>
    <name evidence="3" type="ORF">COT95_00640</name>
</gene>
<evidence type="ECO:0000259" key="1">
    <source>
        <dbReference type="Pfam" id="PF00534"/>
    </source>
</evidence>
<protein>
    <submittedName>
        <fullName evidence="3">Group 1 glycosyl transferase</fullName>
    </submittedName>
</protein>
<dbReference type="GO" id="GO:0016757">
    <property type="term" value="F:glycosyltransferase activity"/>
    <property type="evidence" value="ECO:0007669"/>
    <property type="project" value="InterPro"/>
</dbReference>
<feature type="domain" description="Glycosyltransferase subfamily 4-like N-terminal" evidence="2">
    <location>
        <begin position="14"/>
        <end position="212"/>
    </location>
</feature>
<evidence type="ECO:0000313" key="3">
    <source>
        <dbReference type="EMBL" id="PIR95084.1"/>
    </source>
</evidence>
<comment type="caution">
    <text evidence="3">The sequence shown here is derived from an EMBL/GenBank/DDBJ whole genome shotgun (WGS) entry which is preliminary data.</text>
</comment>
<name>A0A2H0V7J9_9BACT</name>
<sequence>MKILQINKFNYLFGGADKCFLDTIEILKSHGHEVAVFSMSHPNNRPSDWDQYFIDEVDYNKSMSFLRKITVGWRLIYNRQAVKNLEELIKNFNPDVAHVHNVYHQMSPAVINVLKKHNIPIVMTLHDYKVVSPLYSLFLRGKIVDVCKNGRYYECFFRKCIKDSWLKSFLATIEAYLYHNTYRKINLFISPSLFLKKKFRDFGFKERIEHLPYAFIDKVDNTNDKINKEVKNYGKYILFFGRLSVEKGIDVAIRALFALNNKGIKLLIAGEGPEEENLKNLAQNLSLENRVLFVGKKDKKHLYPLIKSAQAVVVPSIWYENLPYSVIETLSLTQIAICANLGGLSNMIKDKENSFLFKAGNSVDLARVINYVLNLTAVEKE</sequence>
<dbReference type="PANTHER" id="PTHR45947">
    <property type="entry name" value="SULFOQUINOVOSYL TRANSFERASE SQD2"/>
    <property type="match status" value="1"/>
</dbReference>
<dbReference type="Pfam" id="PF00534">
    <property type="entry name" value="Glycos_transf_1"/>
    <property type="match status" value="1"/>
</dbReference>
<dbReference type="AlphaFoldDB" id="A0A2H0V7J9"/>
<dbReference type="InterPro" id="IPR050194">
    <property type="entry name" value="Glycosyltransferase_grp1"/>
</dbReference>
<dbReference type="Gene3D" id="3.40.50.2000">
    <property type="entry name" value="Glycogen Phosphorylase B"/>
    <property type="match status" value="2"/>
</dbReference>
<evidence type="ECO:0000313" key="4">
    <source>
        <dbReference type="Proteomes" id="UP000228614"/>
    </source>
</evidence>
<dbReference type="PANTHER" id="PTHR45947:SF13">
    <property type="entry name" value="TRANSFERASE"/>
    <property type="match status" value="1"/>
</dbReference>
<accession>A0A2H0V7J9</accession>
<dbReference type="InterPro" id="IPR028098">
    <property type="entry name" value="Glyco_trans_4-like_N"/>
</dbReference>
<dbReference type="EMBL" id="PFAN01000037">
    <property type="protein sequence ID" value="PIR95084.1"/>
    <property type="molecule type" value="Genomic_DNA"/>
</dbReference>
<feature type="non-terminal residue" evidence="3">
    <location>
        <position position="381"/>
    </location>
</feature>
<evidence type="ECO:0000259" key="2">
    <source>
        <dbReference type="Pfam" id="PF13439"/>
    </source>
</evidence>
<proteinExistence type="predicted"/>
<dbReference type="Proteomes" id="UP000228614">
    <property type="component" value="Unassembled WGS sequence"/>
</dbReference>
<organism evidence="3 4">
    <name type="scientific">Candidatus Falkowbacteria bacterium CG10_big_fil_rev_8_21_14_0_10_37_6</name>
    <dbReference type="NCBI Taxonomy" id="1974563"/>
    <lineage>
        <taxon>Bacteria</taxon>
        <taxon>Candidatus Falkowiibacteriota</taxon>
    </lineage>
</organism>
<keyword evidence="3" id="KW-0808">Transferase</keyword>
<dbReference type="InterPro" id="IPR001296">
    <property type="entry name" value="Glyco_trans_1"/>
</dbReference>
<dbReference type="SUPFAM" id="SSF53756">
    <property type="entry name" value="UDP-Glycosyltransferase/glycogen phosphorylase"/>
    <property type="match status" value="1"/>
</dbReference>
<dbReference type="Pfam" id="PF13439">
    <property type="entry name" value="Glyco_transf_4"/>
    <property type="match status" value="1"/>
</dbReference>
<feature type="domain" description="Glycosyl transferase family 1" evidence="1">
    <location>
        <begin position="228"/>
        <end position="375"/>
    </location>
</feature>
<reference evidence="4" key="1">
    <citation type="submission" date="2017-09" db="EMBL/GenBank/DDBJ databases">
        <title>Depth-based differentiation of microbial function through sediment-hosted aquifers and enrichment of novel symbionts in the deep terrestrial subsurface.</title>
        <authorList>
            <person name="Probst A.J."/>
            <person name="Ladd B."/>
            <person name="Jarett J.K."/>
            <person name="Geller-Mcgrath D.E."/>
            <person name="Sieber C.M.K."/>
            <person name="Emerson J.B."/>
            <person name="Anantharaman K."/>
            <person name="Thomas B.C."/>
            <person name="Malmstrom R."/>
            <person name="Stieglmeier M."/>
            <person name="Klingl A."/>
            <person name="Woyke T."/>
            <person name="Ryan C.M."/>
            <person name="Banfield J.F."/>
        </authorList>
    </citation>
    <scope>NUCLEOTIDE SEQUENCE [LARGE SCALE GENOMIC DNA]</scope>
</reference>